<evidence type="ECO:0000256" key="1">
    <source>
        <dbReference type="SAM" id="MobiDB-lite"/>
    </source>
</evidence>
<protein>
    <submittedName>
        <fullName evidence="2">Uncharacterized protein</fullName>
    </submittedName>
</protein>
<accession>A0A6C0DYL1</accession>
<dbReference type="EMBL" id="MN739686">
    <property type="protein sequence ID" value="QHT21149.1"/>
    <property type="molecule type" value="Genomic_DNA"/>
</dbReference>
<dbReference type="AlphaFoldDB" id="A0A6C0DYL1"/>
<feature type="compositionally biased region" description="Acidic residues" evidence="1">
    <location>
        <begin position="108"/>
        <end position="119"/>
    </location>
</feature>
<organism evidence="2">
    <name type="scientific">viral metagenome</name>
    <dbReference type="NCBI Taxonomy" id="1070528"/>
    <lineage>
        <taxon>unclassified sequences</taxon>
        <taxon>metagenomes</taxon>
        <taxon>organismal metagenomes</taxon>
    </lineage>
</organism>
<sequence length="240" mass="27121">MNCYVGLAKRLAKSCFQEVKPSQVIPIPQLQPLDARNIIKHRSYQVACEEASKYPCERWKEVYGVHMNVSFKPKPLSAEEAWEAALIWAEVKAQERESATAKAASQTDTDESYDSDDSEVGVYINPTDKRPKSALFAGSNTETDDDEDEYEDDNDIEEFARTVWDQIASMIAIWGAKERAATIIQAAARGRAVRLAAWDASFAALDAALLMRLRQERRRAAKEARRAWNVANDPSTWYRV</sequence>
<feature type="compositionally biased region" description="Acidic residues" evidence="1">
    <location>
        <begin position="142"/>
        <end position="152"/>
    </location>
</feature>
<name>A0A6C0DYL1_9ZZZZ</name>
<evidence type="ECO:0000313" key="2">
    <source>
        <dbReference type="EMBL" id="QHT21149.1"/>
    </source>
</evidence>
<reference evidence="2" key="1">
    <citation type="journal article" date="2020" name="Nature">
        <title>Giant virus diversity and host interactions through global metagenomics.</title>
        <authorList>
            <person name="Schulz F."/>
            <person name="Roux S."/>
            <person name="Paez-Espino D."/>
            <person name="Jungbluth S."/>
            <person name="Walsh D.A."/>
            <person name="Denef V.J."/>
            <person name="McMahon K.D."/>
            <person name="Konstantinidis K.T."/>
            <person name="Eloe-Fadrosh E.A."/>
            <person name="Kyrpides N.C."/>
            <person name="Woyke T."/>
        </authorList>
    </citation>
    <scope>NUCLEOTIDE SEQUENCE</scope>
    <source>
        <strain evidence="2">GVMAG-M-3300023174-75</strain>
    </source>
</reference>
<feature type="region of interest" description="Disordered" evidence="1">
    <location>
        <begin position="99"/>
        <end position="152"/>
    </location>
</feature>
<proteinExistence type="predicted"/>